<dbReference type="SUPFAM" id="SSF52540">
    <property type="entry name" value="P-loop containing nucleoside triphosphate hydrolases"/>
    <property type="match status" value="1"/>
</dbReference>
<organism evidence="3 4">
    <name type="scientific">Raineyella antarctica</name>
    <dbReference type="NCBI Taxonomy" id="1577474"/>
    <lineage>
        <taxon>Bacteria</taxon>
        <taxon>Bacillati</taxon>
        <taxon>Actinomycetota</taxon>
        <taxon>Actinomycetes</taxon>
        <taxon>Propionibacteriales</taxon>
        <taxon>Propionibacteriaceae</taxon>
        <taxon>Raineyella</taxon>
    </lineage>
</organism>
<dbReference type="Pfam" id="PF01926">
    <property type="entry name" value="MMR_HSR1"/>
    <property type="match status" value="1"/>
</dbReference>
<evidence type="ECO:0000313" key="3">
    <source>
        <dbReference type="EMBL" id="SDB88517.1"/>
    </source>
</evidence>
<dbReference type="InterPro" id="IPR006073">
    <property type="entry name" value="GTP-bd"/>
</dbReference>
<dbReference type="PANTHER" id="PTHR42698:SF1">
    <property type="entry name" value="GTPASE ERA, MITOCHONDRIAL"/>
    <property type="match status" value="1"/>
</dbReference>
<protein>
    <submittedName>
        <fullName evidence="3">50S ribosome-binding GTPase</fullName>
    </submittedName>
</protein>
<keyword evidence="1" id="KW-1133">Transmembrane helix</keyword>
<feature type="transmembrane region" description="Helical" evidence="1">
    <location>
        <begin position="436"/>
        <end position="463"/>
    </location>
</feature>
<name>A0A1G6H2J4_9ACTN</name>
<dbReference type="InterPro" id="IPR005662">
    <property type="entry name" value="GTPase_Era-like"/>
</dbReference>
<dbReference type="GO" id="GO:0043024">
    <property type="term" value="F:ribosomal small subunit binding"/>
    <property type="evidence" value="ECO:0007669"/>
    <property type="project" value="TreeGrafter"/>
</dbReference>
<dbReference type="OrthoDB" id="974105at2"/>
<dbReference type="AlphaFoldDB" id="A0A1G6H2J4"/>
<dbReference type="GO" id="GO:0005829">
    <property type="term" value="C:cytosol"/>
    <property type="evidence" value="ECO:0007669"/>
    <property type="project" value="TreeGrafter"/>
</dbReference>
<evidence type="ECO:0000256" key="1">
    <source>
        <dbReference type="SAM" id="Phobius"/>
    </source>
</evidence>
<evidence type="ECO:0000313" key="4">
    <source>
        <dbReference type="Proteomes" id="UP000199086"/>
    </source>
</evidence>
<dbReference type="Proteomes" id="UP000199086">
    <property type="component" value="Unassembled WGS sequence"/>
</dbReference>
<keyword evidence="1" id="KW-0472">Membrane</keyword>
<dbReference type="RefSeq" id="WP_092610493.1">
    <property type="nucleotide sequence ID" value="NZ_FMYF01000006.1"/>
</dbReference>
<feature type="transmembrane region" description="Helical" evidence="1">
    <location>
        <begin position="469"/>
        <end position="494"/>
    </location>
</feature>
<evidence type="ECO:0000259" key="2">
    <source>
        <dbReference type="Pfam" id="PF01926"/>
    </source>
</evidence>
<dbReference type="Gene3D" id="3.40.50.300">
    <property type="entry name" value="P-loop containing nucleotide triphosphate hydrolases"/>
    <property type="match status" value="1"/>
</dbReference>
<keyword evidence="1" id="KW-0812">Transmembrane</keyword>
<dbReference type="STRING" id="1577474.GA0111570_10689"/>
<keyword evidence="4" id="KW-1185">Reference proteome</keyword>
<dbReference type="GO" id="GO:0000028">
    <property type="term" value="P:ribosomal small subunit assembly"/>
    <property type="evidence" value="ECO:0007669"/>
    <property type="project" value="TreeGrafter"/>
</dbReference>
<dbReference type="GO" id="GO:0019843">
    <property type="term" value="F:rRNA binding"/>
    <property type="evidence" value="ECO:0007669"/>
    <property type="project" value="TreeGrafter"/>
</dbReference>
<sequence length="549" mass="59992">MRRQSRTGLAERLRALSAAEQAAAGRVDPALVEEAQRVVRRAGQRLRFSGEVTVAALAGATGSGKSSLFNALAGVDVAAPGIRRPTTSQPSAVTWGPEPTEELLDWLQVTRRHHLAADGDAQALRGTVLLDLPDHDSVEVAHRMEVDRLVQLVDMLIWVVDPQKYADAALHSNYLVPLREYAPVMMVVLNQIDRLTDDERRRTLADLRALLDREGLQPVVIHAASARTGEGVPELRALLARRVSDKKTVAERTRLDVQGIATRLREACGTATAPKVGRASIDELDRACARAAGVPAVTEAVGQSWRRRGRLATGWPLVSWIASLRPDPLRRLHLDLAPRRRTRREIESGIDTRHAPTELATSSLRSMRAIPAAQVDSALRALADEASSGLTPGWTEAVRNAARSRTADLADELDRAIGSTNLQMHRNRRWWSVVRVVQWVLIATVVAGLGWLAVDFALLYLQMPPLPRILWFGIPVPTVLVAGGALGGLVLGGLSRIGVEVGARRKVVTARRALLGKIDTVTRELVITPVTEELERYEDAQQNLRVAAE</sequence>
<dbReference type="GO" id="GO:0005525">
    <property type="term" value="F:GTP binding"/>
    <property type="evidence" value="ECO:0007669"/>
    <property type="project" value="InterPro"/>
</dbReference>
<proteinExistence type="predicted"/>
<accession>A0A1G6H2J4</accession>
<reference evidence="3 4" key="1">
    <citation type="submission" date="2016-06" db="EMBL/GenBank/DDBJ databases">
        <authorList>
            <person name="Olsen C.W."/>
            <person name="Carey S."/>
            <person name="Hinshaw L."/>
            <person name="Karasin A.I."/>
        </authorList>
    </citation>
    <scope>NUCLEOTIDE SEQUENCE [LARGE SCALE GENOMIC DNA]</scope>
    <source>
        <strain evidence="3 4">LZ-22</strain>
    </source>
</reference>
<dbReference type="PANTHER" id="PTHR42698">
    <property type="entry name" value="GTPASE ERA"/>
    <property type="match status" value="1"/>
</dbReference>
<gene>
    <name evidence="3" type="ORF">GA0111570_10689</name>
</gene>
<dbReference type="InterPro" id="IPR027417">
    <property type="entry name" value="P-loop_NTPase"/>
</dbReference>
<dbReference type="EMBL" id="FMYF01000006">
    <property type="protein sequence ID" value="SDB88517.1"/>
    <property type="molecule type" value="Genomic_DNA"/>
</dbReference>
<feature type="domain" description="G" evidence="2">
    <location>
        <begin position="55"/>
        <end position="171"/>
    </location>
</feature>